<evidence type="ECO:0000256" key="3">
    <source>
        <dbReference type="ARBA" id="ARBA00022692"/>
    </source>
</evidence>
<dbReference type="Gene3D" id="1.20.1560.10">
    <property type="entry name" value="ABC transporter type 1, transmembrane domain"/>
    <property type="match status" value="1"/>
</dbReference>
<keyword evidence="7 8" id="KW-0472">Membrane</keyword>
<dbReference type="GO" id="GO:0140359">
    <property type="term" value="F:ABC-type transporter activity"/>
    <property type="evidence" value="ECO:0007669"/>
    <property type="project" value="InterPro"/>
</dbReference>
<dbReference type="STRING" id="431943.CKL_3735"/>
<keyword evidence="4" id="KW-0547">Nucleotide-binding</keyword>
<dbReference type="Pfam" id="PF00005">
    <property type="entry name" value="ABC_tran"/>
    <property type="match status" value="1"/>
</dbReference>
<dbReference type="Pfam" id="PF00664">
    <property type="entry name" value="ABC_membrane"/>
    <property type="match status" value="1"/>
</dbReference>
<dbReference type="InterPro" id="IPR017871">
    <property type="entry name" value="ABC_transporter-like_CS"/>
</dbReference>
<feature type="domain" description="ABC transporter" evidence="9">
    <location>
        <begin position="334"/>
        <end position="567"/>
    </location>
</feature>
<dbReference type="InterPro" id="IPR036640">
    <property type="entry name" value="ABC1_TM_sf"/>
</dbReference>
<dbReference type="GO" id="GO:0016887">
    <property type="term" value="F:ATP hydrolysis activity"/>
    <property type="evidence" value="ECO:0007669"/>
    <property type="project" value="InterPro"/>
</dbReference>
<evidence type="ECO:0000256" key="4">
    <source>
        <dbReference type="ARBA" id="ARBA00022741"/>
    </source>
</evidence>
<evidence type="ECO:0000256" key="1">
    <source>
        <dbReference type="ARBA" id="ARBA00004651"/>
    </source>
</evidence>
<dbReference type="HOGENOM" id="CLU_000604_84_9_9"/>
<name>A5N3M4_CLOK5</name>
<proteinExistence type="predicted"/>
<dbReference type="PANTHER" id="PTHR24221:SF397">
    <property type="entry name" value="ABC TRANSPORTER, ATP-BINDING TRANSMEMBRANE PROTEIN"/>
    <property type="match status" value="1"/>
</dbReference>
<dbReference type="InterPro" id="IPR003439">
    <property type="entry name" value="ABC_transporter-like_ATP-bd"/>
</dbReference>
<evidence type="ECO:0000256" key="2">
    <source>
        <dbReference type="ARBA" id="ARBA00022448"/>
    </source>
</evidence>
<feature type="transmembrane region" description="Helical" evidence="8">
    <location>
        <begin position="56"/>
        <end position="76"/>
    </location>
</feature>
<evidence type="ECO:0000259" key="10">
    <source>
        <dbReference type="PROSITE" id="PS50929"/>
    </source>
</evidence>
<dbReference type="PROSITE" id="PS50893">
    <property type="entry name" value="ABC_TRANSPORTER_2"/>
    <property type="match status" value="1"/>
</dbReference>
<dbReference type="PROSITE" id="PS50929">
    <property type="entry name" value="ABC_TM1F"/>
    <property type="match status" value="1"/>
</dbReference>
<evidence type="ECO:0000256" key="8">
    <source>
        <dbReference type="SAM" id="Phobius"/>
    </source>
</evidence>
<dbReference type="SMART" id="SM00382">
    <property type="entry name" value="AAA"/>
    <property type="match status" value="1"/>
</dbReference>
<dbReference type="GO" id="GO:0005886">
    <property type="term" value="C:plasma membrane"/>
    <property type="evidence" value="ECO:0007669"/>
    <property type="project" value="UniProtKB-SubCell"/>
</dbReference>
<feature type="transmembrane region" description="Helical" evidence="8">
    <location>
        <begin position="160"/>
        <end position="179"/>
    </location>
</feature>
<dbReference type="GO" id="GO:0005524">
    <property type="term" value="F:ATP binding"/>
    <property type="evidence" value="ECO:0007669"/>
    <property type="project" value="UniProtKB-KW"/>
</dbReference>
<keyword evidence="12" id="KW-1185">Reference proteome</keyword>
<dbReference type="GO" id="GO:0034040">
    <property type="term" value="F:ATPase-coupled lipid transmembrane transporter activity"/>
    <property type="evidence" value="ECO:0007669"/>
    <property type="project" value="TreeGrafter"/>
</dbReference>
<dbReference type="InterPro" id="IPR039421">
    <property type="entry name" value="Type_1_exporter"/>
</dbReference>
<keyword evidence="2" id="KW-0813">Transport</keyword>
<keyword evidence="3 8" id="KW-0812">Transmembrane</keyword>
<dbReference type="InterPro" id="IPR027417">
    <property type="entry name" value="P-loop_NTPase"/>
</dbReference>
<feature type="transmembrane region" description="Helical" evidence="8">
    <location>
        <begin position="242"/>
        <end position="270"/>
    </location>
</feature>
<feature type="transmembrane region" description="Helical" evidence="8">
    <location>
        <begin position="134"/>
        <end position="154"/>
    </location>
</feature>
<dbReference type="EMBL" id="CP000673">
    <property type="protein sequence ID" value="EDK35720.1"/>
    <property type="molecule type" value="Genomic_DNA"/>
</dbReference>
<dbReference type="InterPro" id="IPR011527">
    <property type="entry name" value="ABC1_TM_dom"/>
</dbReference>
<evidence type="ECO:0000313" key="12">
    <source>
        <dbReference type="Proteomes" id="UP000002411"/>
    </source>
</evidence>
<dbReference type="InterPro" id="IPR003593">
    <property type="entry name" value="AAA+_ATPase"/>
</dbReference>
<dbReference type="Gene3D" id="3.40.50.300">
    <property type="entry name" value="P-loop containing nucleotide triphosphate hydrolases"/>
    <property type="match status" value="1"/>
</dbReference>
<dbReference type="KEGG" id="ckl:CKL_3735"/>
<comment type="subcellular location">
    <subcellularLocation>
        <location evidence="1">Cell membrane</location>
        <topology evidence="1">Multi-pass membrane protein</topology>
    </subcellularLocation>
</comment>
<evidence type="ECO:0000256" key="6">
    <source>
        <dbReference type="ARBA" id="ARBA00022989"/>
    </source>
</evidence>
<dbReference type="PROSITE" id="PS00211">
    <property type="entry name" value="ABC_TRANSPORTER_1"/>
    <property type="match status" value="1"/>
</dbReference>
<sequence>MKIFYNITAGNPSKLIKPIVWTIISNIINILPFALVIIAIQIIYSYYAALDATLNISALWGICITLAVSILVMFLGEIPSYKTTYMRAYSVAADGRANLAEHLRKLPLGYLTSRNPGDLGNMIMEDFGLIEHSIAHIVPQMVGALIMPIIAFLGLCFLDIRMALSMFISMPFAILLLYVTSKLQKKLGTSHMMAKIDVAKRLQEYLDGMRIIKAYNLKGQKFNRLHHALKNFMRESIRLEGILGPIILTAIAFIKAGLAIIVLVGVHLLLNGEIDIVTFSTFLVIGTRIFDPLTAALINYAEFSYNQQAGARIVHLLQQPIMSGTKKPNDTHAITFENVTFSYNEIPVIQDISFHMAEGTMTAIVGPSGSGKSTILQLIARFYDPQKGRILFGGIDEKELEPEALLQKISIVFQDVYLFQDTIENNIRYGRKEATKEEVIEAAKKACCHDFIKVLPEGYDTIVGEGGNTLSGGEKQRISIARAILKKAPVVLLDEATASLDPENEVYVQKAINTLVEGRTVIVIAHRLKTIVSADNIIVLENGRIVEQGKHDALLAGQGLYTHLWWLQQKTSGWNMSVNE</sequence>
<evidence type="ECO:0000256" key="5">
    <source>
        <dbReference type="ARBA" id="ARBA00022840"/>
    </source>
</evidence>
<organism evidence="11 12">
    <name type="scientific">Clostridium kluyveri (strain ATCC 8527 / DSM 555 / NBRC 12016 / NCIMB 10680 / K1)</name>
    <dbReference type="NCBI Taxonomy" id="431943"/>
    <lineage>
        <taxon>Bacteria</taxon>
        <taxon>Bacillati</taxon>
        <taxon>Bacillota</taxon>
        <taxon>Clostridia</taxon>
        <taxon>Eubacteriales</taxon>
        <taxon>Clostridiaceae</taxon>
        <taxon>Clostridium</taxon>
    </lineage>
</organism>
<dbReference type="AlphaFoldDB" id="A5N3M4"/>
<gene>
    <name evidence="11" type="ordered locus">CKL_3735</name>
</gene>
<evidence type="ECO:0000313" key="11">
    <source>
        <dbReference type="EMBL" id="EDK35720.1"/>
    </source>
</evidence>
<dbReference type="RefSeq" id="WP_012104054.1">
    <property type="nucleotide sequence ID" value="NC_009706.1"/>
</dbReference>
<dbReference type="FunFam" id="3.40.50.300:FF:000287">
    <property type="entry name" value="Multidrug ABC transporter ATP-binding protein"/>
    <property type="match status" value="1"/>
</dbReference>
<feature type="domain" description="ABC transmembrane type-1" evidence="10">
    <location>
        <begin position="19"/>
        <end position="303"/>
    </location>
</feature>
<dbReference type="Proteomes" id="UP000002411">
    <property type="component" value="Chromosome"/>
</dbReference>
<reference evidence="11 12" key="1">
    <citation type="journal article" date="2008" name="Proc. Natl. Acad. Sci. U.S.A.">
        <title>The genome of Clostridium kluyveri, a strict anaerobe with unique metabolic features.</title>
        <authorList>
            <person name="Seedorf H."/>
            <person name="Fricke W.F."/>
            <person name="Veith B."/>
            <person name="Brueggemann H."/>
            <person name="Liesegang H."/>
            <person name="Strittmatter A."/>
            <person name="Miethke M."/>
            <person name="Buckel W."/>
            <person name="Hinderberger J."/>
            <person name="Li F."/>
            <person name="Hagemeier C."/>
            <person name="Thauer R.K."/>
            <person name="Gottschalk G."/>
        </authorList>
    </citation>
    <scope>NUCLEOTIDE SEQUENCE [LARGE SCALE GENOMIC DNA]</scope>
    <source>
        <strain evidence="12">ATCC 8527 / DSM 555 / NCIMB 10680</strain>
    </source>
</reference>
<keyword evidence="5" id="KW-0067">ATP-binding</keyword>
<dbReference type="SUPFAM" id="SSF52540">
    <property type="entry name" value="P-loop containing nucleoside triphosphate hydrolases"/>
    <property type="match status" value="1"/>
</dbReference>
<accession>A5N3M4</accession>
<evidence type="ECO:0000259" key="9">
    <source>
        <dbReference type="PROSITE" id="PS50893"/>
    </source>
</evidence>
<evidence type="ECO:0000256" key="7">
    <source>
        <dbReference type="ARBA" id="ARBA00023136"/>
    </source>
</evidence>
<dbReference type="SUPFAM" id="SSF90123">
    <property type="entry name" value="ABC transporter transmembrane region"/>
    <property type="match status" value="1"/>
</dbReference>
<feature type="transmembrane region" description="Helical" evidence="8">
    <location>
        <begin position="20"/>
        <end position="44"/>
    </location>
</feature>
<protein>
    <submittedName>
        <fullName evidence="11">Predicted transport protein, ATPase and permease component</fullName>
    </submittedName>
</protein>
<keyword evidence="6 8" id="KW-1133">Transmembrane helix</keyword>
<dbReference type="PANTHER" id="PTHR24221">
    <property type="entry name" value="ATP-BINDING CASSETTE SUB-FAMILY B"/>
    <property type="match status" value="1"/>
</dbReference>
<dbReference type="eggNOG" id="COG1132">
    <property type="taxonomic scope" value="Bacteria"/>
</dbReference>